<reference evidence="1" key="1">
    <citation type="submission" date="2023-11" db="EMBL/GenBank/DDBJ databases">
        <title>Genome assemblies of two species of porcelain crab, Petrolisthes cinctipes and Petrolisthes manimaculis (Anomura: Porcellanidae).</title>
        <authorList>
            <person name="Angst P."/>
        </authorList>
    </citation>
    <scope>NUCLEOTIDE SEQUENCE</scope>
    <source>
        <strain evidence="1">PB745_02</strain>
        <tissue evidence="1">Gill</tissue>
    </source>
</reference>
<dbReference type="AlphaFoldDB" id="A0AAE1TQ87"/>
<dbReference type="Proteomes" id="UP001292094">
    <property type="component" value="Unassembled WGS sequence"/>
</dbReference>
<gene>
    <name evidence="1" type="ORF">Pmani_035663</name>
</gene>
<sequence>MTPFPPHMAPSLPPTPWVMAVPYPTLGSCQIMIINHHSFINPQIINHHSLINPQSFNHHTLINYQSNNQHTFINQSINL</sequence>
<evidence type="ECO:0000313" key="1">
    <source>
        <dbReference type="EMBL" id="KAK4291514.1"/>
    </source>
</evidence>
<evidence type="ECO:0000313" key="2">
    <source>
        <dbReference type="Proteomes" id="UP001292094"/>
    </source>
</evidence>
<accession>A0AAE1TQ87</accession>
<comment type="caution">
    <text evidence="1">The sequence shown here is derived from an EMBL/GenBank/DDBJ whole genome shotgun (WGS) entry which is preliminary data.</text>
</comment>
<dbReference type="EMBL" id="JAWZYT010005131">
    <property type="protein sequence ID" value="KAK4291514.1"/>
    <property type="molecule type" value="Genomic_DNA"/>
</dbReference>
<name>A0AAE1TQ87_9EUCA</name>
<protein>
    <submittedName>
        <fullName evidence="1">Uncharacterized protein</fullName>
    </submittedName>
</protein>
<keyword evidence="2" id="KW-1185">Reference proteome</keyword>
<proteinExistence type="predicted"/>
<organism evidence="1 2">
    <name type="scientific">Petrolisthes manimaculis</name>
    <dbReference type="NCBI Taxonomy" id="1843537"/>
    <lineage>
        <taxon>Eukaryota</taxon>
        <taxon>Metazoa</taxon>
        <taxon>Ecdysozoa</taxon>
        <taxon>Arthropoda</taxon>
        <taxon>Crustacea</taxon>
        <taxon>Multicrustacea</taxon>
        <taxon>Malacostraca</taxon>
        <taxon>Eumalacostraca</taxon>
        <taxon>Eucarida</taxon>
        <taxon>Decapoda</taxon>
        <taxon>Pleocyemata</taxon>
        <taxon>Anomura</taxon>
        <taxon>Galatheoidea</taxon>
        <taxon>Porcellanidae</taxon>
        <taxon>Petrolisthes</taxon>
    </lineage>
</organism>